<evidence type="ECO:0000256" key="6">
    <source>
        <dbReference type="SAM" id="MobiDB-lite"/>
    </source>
</evidence>
<dbReference type="Gene3D" id="3.30.43.10">
    <property type="entry name" value="Uridine Diphospho-n-acetylenolpyruvylglucosamine Reductase, domain 2"/>
    <property type="match status" value="1"/>
</dbReference>
<evidence type="ECO:0000256" key="2">
    <source>
        <dbReference type="ARBA" id="ARBA00005466"/>
    </source>
</evidence>
<dbReference type="PANTHER" id="PTHR42973">
    <property type="entry name" value="BINDING OXIDOREDUCTASE, PUTATIVE (AFU_ORTHOLOGUE AFUA_1G17690)-RELATED"/>
    <property type="match status" value="1"/>
</dbReference>
<dbReference type="Pfam" id="PF08031">
    <property type="entry name" value="BBE"/>
    <property type="match status" value="1"/>
</dbReference>
<dbReference type="InterPro" id="IPR012951">
    <property type="entry name" value="BBE"/>
</dbReference>
<keyword evidence="4" id="KW-0274">FAD</keyword>
<keyword evidence="5" id="KW-0560">Oxidoreductase</keyword>
<keyword evidence="3" id="KW-0285">Flavoprotein</keyword>
<comment type="cofactor">
    <cofactor evidence="1">
        <name>FAD</name>
        <dbReference type="ChEBI" id="CHEBI:57692"/>
    </cofactor>
</comment>
<evidence type="ECO:0000256" key="1">
    <source>
        <dbReference type="ARBA" id="ARBA00001974"/>
    </source>
</evidence>
<dbReference type="Gene3D" id="3.30.465.10">
    <property type="match status" value="1"/>
</dbReference>
<name>A0ABS7RQZ9_9ACTN</name>
<keyword evidence="9" id="KW-1185">Reference proteome</keyword>
<reference evidence="8 9" key="1">
    <citation type="submission" date="2021-08" db="EMBL/GenBank/DDBJ databases">
        <title>Nocardioides bacterium WL0053 sp. nov., isolated from the sediment.</title>
        <authorList>
            <person name="Wang L."/>
            <person name="Zhang D."/>
            <person name="Zhang A."/>
        </authorList>
    </citation>
    <scope>NUCLEOTIDE SEQUENCE [LARGE SCALE GENOMIC DNA]</scope>
    <source>
        <strain evidence="8 9">WL0053</strain>
    </source>
</reference>
<dbReference type="InterPro" id="IPR006094">
    <property type="entry name" value="Oxid_FAD_bind_N"/>
</dbReference>
<evidence type="ECO:0000313" key="9">
    <source>
        <dbReference type="Proteomes" id="UP000754710"/>
    </source>
</evidence>
<gene>
    <name evidence="8" type="ORF">K1X13_14425</name>
</gene>
<evidence type="ECO:0000256" key="3">
    <source>
        <dbReference type="ARBA" id="ARBA00022630"/>
    </source>
</evidence>
<dbReference type="InterPro" id="IPR016169">
    <property type="entry name" value="FAD-bd_PCMH_sub2"/>
</dbReference>
<dbReference type="Pfam" id="PF01565">
    <property type="entry name" value="FAD_binding_4"/>
    <property type="match status" value="1"/>
</dbReference>
<comment type="similarity">
    <text evidence="2">Belongs to the oxygen-dependent FAD-linked oxidoreductase family.</text>
</comment>
<dbReference type="RefSeq" id="WP_221025714.1">
    <property type="nucleotide sequence ID" value="NZ_JAIEZQ010000002.1"/>
</dbReference>
<dbReference type="PROSITE" id="PS51387">
    <property type="entry name" value="FAD_PCMH"/>
    <property type="match status" value="1"/>
</dbReference>
<dbReference type="Gene3D" id="3.40.462.20">
    <property type="match status" value="1"/>
</dbReference>
<dbReference type="InterPro" id="IPR036318">
    <property type="entry name" value="FAD-bd_PCMH-like_sf"/>
</dbReference>
<dbReference type="Proteomes" id="UP000754710">
    <property type="component" value="Unassembled WGS sequence"/>
</dbReference>
<accession>A0ABS7RQZ9</accession>
<dbReference type="InterPro" id="IPR016167">
    <property type="entry name" value="FAD-bd_PCMH_sub1"/>
</dbReference>
<evidence type="ECO:0000259" key="7">
    <source>
        <dbReference type="PROSITE" id="PS51387"/>
    </source>
</evidence>
<dbReference type="InterPro" id="IPR016166">
    <property type="entry name" value="FAD-bd_PCMH"/>
</dbReference>
<evidence type="ECO:0000313" key="8">
    <source>
        <dbReference type="EMBL" id="MBY9076027.1"/>
    </source>
</evidence>
<comment type="caution">
    <text evidence="8">The sequence shown here is derived from an EMBL/GenBank/DDBJ whole genome shotgun (WGS) entry which is preliminary data.</text>
</comment>
<dbReference type="SUPFAM" id="SSF56176">
    <property type="entry name" value="FAD-binding/transporter-associated domain-like"/>
    <property type="match status" value="1"/>
</dbReference>
<feature type="domain" description="FAD-binding PCMH-type" evidence="7">
    <location>
        <begin position="39"/>
        <end position="209"/>
    </location>
</feature>
<sequence>MTDTSAQAVLELGSEFKGEAIHPGDPEFDRARAVYNGSIDRRPALIVRPTGAADVMDAVNYARTAQLPIVVRCGGHSVAGTSSCEGGVLVDLSSLKGVNVDPARGTALTQAGVLWGEYDRETQLYGTATPGGRVTTTGVGGFTLGGGYGWLSRKYGLTCDNLVAADIVTADGRLVHVSESENPELLWGLRGAGANFGVVTSYELRLHPLPPLLLAGMLVVPNQDAGPMLRAYRDYTLTAPEEVVSATATILAPPEEFVPPELVGKPVLAFVLAYVGSPDEAVEALAPLRQIVGDAGGMDLIQPMPYTALQAMLDGFAPKGWLNYHRGQHLSALSDEIIEPFLAVGQSIHSPMTQGIIFHHGGAVSRVPEDATAAGNRAAEYMGHPIACWSTPDQTDYEMDWVRRFSAAIAPAATGGTYLNFEPGTSMSDLKAGFGEEKLTRLVALKDEWDPTNMFRSNHNVPPTGWSDVKIPRQSR</sequence>
<proteinExistence type="inferred from homology"/>
<protein>
    <submittedName>
        <fullName evidence="8">FAD-binding oxidoreductase</fullName>
    </submittedName>
</protein>
<dbReference type="InterPro" id="IPR050416">
    <property type="entry name" value="FAD-linked_Oxidoreductase"/>
</dbReference>
<dbReference type="EMBL" id="JAIEZQ010000002">
    <property type="protein sequence ID" value="MBY9076027.1"/>
    <property type="molecule type" value="Genomic_DNA"/>
</dbReference>
<feature type="region of interest" description="Disordered" evidence="6">
    <location>
        <begin position="454"/>
        <end position="476"/>
    </location>
</feature>
<evidence type="ECO:0000256" key="4">
    <source>
        <dbReference type="ARBA" id="ARBA00022827"/>
    </source>
</evidence>
<evidence type="ECO:0000256" key="5">
    <source>
        <dbReference type="ARBA" id="ARBA00023002"/>
    </source>
</evidence>
<dbReference type="PANTHER" id="PTHR42973:SF39">
    <property type="entry name" value="FAD-BINDING PCMH-TYPE DOMAIN-CONTAINING PROTEIN"/>
    <property type="match status" value="1"/>
</dbReference>
<organism evidence="8 9">
    <name type="scientific">Nocardioides jiangsuensis</name>
    <dbReference type="NCBI Taxonomy" id="2866161"/>
    <lineage>
        <taxon>Bacteria</taxon>
        <taxon>Bacillati</taxon>
        <taxon>Actinomycetota</taxon>
        <taxon>Actinomycetes</taxon>
        <taxon>Propionibacteriales</taxon>
        <taxon>Nocardioidaceae</taxon>
        <taxon>Nocardioides</taxon>
    </lineage>
</organism>